<dbReference type="EMBL" id="LR778301">
    <property type="protein sequence ID" value="CAB1368075.1"/>
    <property type="molecule type" value="Genomic_DNA"/>
</dbReference>
<comment type="catalytic activity">
    <reaction evidence="5">
        <text>[pyruvate, water dikinase] + ADP = [pyruvate, water dikinase]-phosphate + AMP + H(+)</text>
        <dbReference type="Rhea" id="RHEA:46020"/>
        <dbReference type="Rhea" id="RHEA-COMP:11425"/>
        <dbReference type="Rhea" id="RHEA-COMP:11426"/>
        <dbReference type="ChEBI" id="CHEBI:15378"/>
        <dbReference type="ChEBI" id="CHEBI:43176"/>
        <dbReference type="ChEBI" id="CHEBI:68546"/>
        <dbReference type="ChEBI" id="CHEBI:456215"/>
        <dbReference type="ChEBI" id="CHEBI:456216"/>
        <dbReference type="EC" id="2.7.11.33"/>
    </reaction>
</comment>
<dbReference type="KEGG" id="doe:DENOEST_0910"/>
<dbReference type="EC" id="2.7.4.28" evidence="5"/>
<keyword evidence="4 5" id="KW-0418">Kinase</keyword>
<dbReference type="PANTHER" id="PTHR31756:SF3">
    <property type="entry name" value="PYRUVATE, PHOSPHATE DIKINASE REGULATORY PROTEIN 1, CHLOROPLASTIC"/>
    <property type="match status" value="1"/>
</dbReference>
<proteinExistence type="inferred from homology"/>
<dbReference type="HAMAP" id="MF_01062">
    <property type="entry name" value="PSRP"/>
    <property type="match status" value="1"/>
</dbReference>
<evidence type="ECO:0000256" key="1">
    <source>
        <dbReference type="ARBA" id="ARBA00022527"/>
    </source>
</evidence>
<organism evidence="6 7">
    <name type="scientific">Denitratisoma oestradiolicum</name>
    <dbReference type="NCBI Taxonomy" id="311182"/>
    <lineage>
        <taxon>Bacteria</taxon>
        <taxon>Pseudomonadati</taxon>
        <taxon>Pseudomonadota</taxon>
        <taxon>Betaproteobacteria</taxon>
        <taxon>Nitrosomonadales</taxon>
        <taxon>Sterolibacteriaceae</taxon>
        <taxon>Denitratisoma</taxon>
    </lineage>
</organism>
<keyword evidence="2 5" id="KW-0808">Transferase</keyword>
<comment type="catalytic activity">
    <reaction evidence="5">
        <text>[pyruvate, water dikinase]-phosphate + phosphate + H(+) = [pyruvate, water dikinase] + diphosphate</text>
        <dbReference type="Rhea" id="RHEA:48580"/>
        <dbReference type="Rhea" id="RHEA-COMP:11425"/>
        <dbReference type="Rhea" id="RHEA-COMP:11426"/>
        <dbReference type="ChEBI" id="CHEBI:15378"/>
        <dbReference type="ChEBI" id="CHEBI:33019"/>
        <dbReference type="ChEBI" id="CHEBI:43176"/>
        <dbReference type="ChEBI" id="CHEBI:43474"/>
        <dbReference type="ChEBI" id="CHEBI:68546"/>
        <dbReference type="EC" id="2.7.4.28"/>
    </reaction>
</comment>
<accession>A0A6S6XTJ4</accession>
<dbReference type="Proteomes" id="UP000515733">
    <property type="component" value="Chromosome"/>
</dbReference>
<keyword evidence="3 5" id="KW-0547">Nucleotide-binding</keyword>
<evidence type="ECO:0000313" key="6">
    <source>
        <dbReference type="EMBL" id="CAB1368075.1"/>
    </source>
</evidence>
<protein>
    <recommendedName>
        <fullName evidence="5">Putative phosphoenolpyruvate synthase regulatory protein</fullName>
        <shortName evidence="5">PEP synthase regulatory protein</shortName>
        <shortName evidence="5">PSRP</shortName>
        <ecNumber evidence="5">2.7.11.33</ecNumber>
        <ecNumber evidence="5">2.7.4.28</ecNumber>
    </recommendedName>
    <alternativeName>
        <fullName evidence="5">Pyruvate, water dikinase regulatory protein</fullName>
    </alternativeName>
</protein>
<keyword evidence="7" id="KW-1185">Reference proteome</keyword>
<feature type="binding site" evidence="5">
    <location>
        <begin position="158"/>
        <end position="165"/>
    </location>
    <ligand>
        <name>ADP</name>
        <dbReference type="ChEBI" id="CHEBI:456216"/>
    </ligand>
</feature>
<dbReference type="NCBIfam" id="NF003742">
    <property type="entry name" value="PRK05339.1"/>
    <property type="match status" value="1"/>
</dbReference>
<dbReference type="GO" id="GO:0043531">
    <property type="term" value="F:ADP binding"/>
    <property type="evidence" value="ECO:0007669"/>
    <property type="project" value="UniProtKB-UniRule"/>
</dbReference>
<comment type="function">
    <text evidence="5">Bifunctional serine/threonine kinase and phosphorylase involved in the regulation of the phosphoenolpyruvate synthase (PEPS) by catalyzing its phosphorylation/dephosphorylation.</text>
</comment>
<dbReference type="Pfam" id="PF03618">
    <property type="entry name" value="Kinase-PPPase"/>
    <property type="match status" value="1"/>
</dbReference>
<evidence type="ECO:0000313" key="7">
    <source>
        <dbReference type="Proteomes" id="UP000515733"/>
    </source>
</evidence>
<comment type="similarity">
    <text evidence="5">Belongs to the pyruvate, phosphate/water dikinase regulatory protein family. PSRP subfamily.</text>
</comment>
<evidence type="ECO:0000256" key="3">
    <source>
        <dbReference type="ARBA" id="ARBA00022741"/>
    </source>
</evidence>
<sequence length="278" mass="30980">MNMPTSVMRTVFFVSDGTGITAETLGHSLLSQFEGTHYRQVRVPFVDSPEKARDCVQRIQEAGQRDGLRPIVVSTLVSAAAAEALLETDALVLNLFATFIEPLEQELGCKASRTIGQSHGRANSEDYAARIEAVNFTLAHDDGVSDVDLDKSDVILVGVSRSGKTPTSLYLALQFGIKAANYPLIPEDFERNRLPGALAPHRHKLFGLSISPDRLTQIRQERRPDSRYAALENCRWEIDQAQKLMRREGVRWLDSTTKSIEEIAATLMQTVKLDRHTF</sequence>
<dbReference type="GO" id="GO:0004674">
    <property type="term" value="F:protein serine/threonine kinase activity"/>
    <property type="evidence" value="ECO:0007669"/>
    <property type="project" value="UniProtKB-UniRule"/>
</dbReference>
<dbReference type="RefSeq" id="WP_232096436.1">
    <property type="nucleotide sequence ID" value="NZ_NCXS01000016.1"/>
</dbReference>
<dbReference type="GO" id="GO:0005524">
    <property type="term" value="F:ATP binding"/>
    <property type="evidence" value="ECO:0007669"/>
    <property type="project" value="InterPro"/>
</dbReference>
<dbReference type="EC" id="2.7.11.33" evidence="5"/>
<gene>
    <name evidence="6" type="ORF">DENOEST_0910</name>
</gene>
<dbReference type="PANTHER" id="PTHR31756">
    <property type="entry name" value="PYRUVATE, PHOSPHATE DIKINASE REGULATORY PROTEIN 1, CHLOROPLASTIC"/>
    <property type="match status" value="1"/>
</dbReference>
<evidence type="ECO:0000256" key="5">
    <source>
        <dbReference type="HAMAP-Rule" id="MF_01062"/>
    </source>
</evidence>
<evidence type="ECO:0000256" key="2">
    <source>
        <dbReference type="ARBA" id="ARBA00022679"/>
    </source>
</evidence>
<name>A0A6S6XTJ4_9PROT</name>
<keyword evidence="6" id="KW-0670">Pyruvate</keyword>
<dbReference type="AlphaFoldDB" id="A0A6S6XTJ4"/>
<dbReference type="InterPro" id="IPR026530">
    <property type="entry name" value="PSRP"/>
</dbReference>
<reference evidence="6 7" key="1">
    <citation type="submission" date="2020-03" db="EMBL/GenBank/DDBJ databases">
        <authorList>
            <consortium name="Genoscope - CEA"/>
            <person name="William W."/>
        </authorList>
    </citation>
    <scope>NUCLEOTIDE SEQUENCE [LARGE SCALE GENOMIC DNA]</scope>
    <source>
        <strain evidence="7">DSM 16959</strain>
    </source>
</reference>
<dbReference type="InterPro" id="IPR005177">
    <property type="entry name" value="Kinase-pyrophosphorylase"/>
</dbReference>
<dbReference type="GO" id="GO:0016776">
    <property type="term" value="F:phosphotransferase activity, phosphate group as acceptor"/>
    <property type="evidence" value="ECO:0007669"/>
    <property type="project" value="UniProtKB-UniRule"/>
</dbReference>
<keyword evidence="1 5" id="KW-0723">Serine/threonine-protein kinase</keyword>
<evidence type="ECO:0000256" key="4">
    <source>
        <dbReference type="ARBA" id="ARBA00022777"/>
    </source>
</evidence>